<accession>A0ABQ7C531</accession>
<feature type="region of interest" description="Disordered" evidence="1">
    <location>
        <begin position="1"/>
        <end position="23"/>
    </location>
</feature>
<reference evidence="2 3" key="1">
    <citation type="journal article" date="2020" name="BMC Genomics">
        <title>Intraspecific diversification of the crop wild relative Brassica cretica Lam. using demographic model selection.</title>
        <authorList>
            <person name="Kioukis A."/>
            <person name="Michalopoulou V.A."/>
            <person name="Briers L."/>
            <person name="Pirintsos S."/>
            <person name="Studholme D.J."/>
            <person name="Pavlidis P."/>
            <person name="Sarris P.F."/>
        </authorList>
    </citation>
    <scope>NUCLEOTIDE SEQUENCE [LARGE SCALE GENOMIC DNA]</scope>
    <source>
        <strain evidence="3">cv. PFS-1207/04</strain>
    </source>
</reference>
<feature type="compositionally biased region" description="Polar residues" evidence="1">
    <location>
        <begin position="1"/>
        <end position="11"/>
    </location>
</feature>
<feature type="compositionally biased region" description="Polar residues" evidence="1">
    <location>
        <begin position="61"/>
        <end position="74"/>
    </location>
</feature>
<proteinExistence type="predicted"/>
<comment type="caution">
    <text evidence="2">The sequence shown here is derived from an EMBL/GenBank/DDBJ whole genome shotgun (WGS) entry which is preliminary data.</text>
</comment>
<protein>
    <submittedName>
        <fullName evidence="2">Uncharacterized protein</fullName>
    </submittedName>
</protein>
<feature type="region of interest" description="Disordered" evidence="1">
    <location>
        <begin position="50"/>
        <end position="77"/>
    </location>
</feature>
<name>A0ABQ7C531_BRACR</name>
<evidence type="ECO:0000313" key="3">
    <source>
        <dbReference type="Proteomes" id="UP000266723"/>
    </source>
</evidence>
<dbReference type="EMBL" id="QGKV02000832">
    <property type="protein sequence ID" value="KAF3546806.1"/>
    <property type="molecule type" value="Genomic_DNA"/>
</dbReference>
<gene>
    <name evidence="2" type="ORF">DY000_02001547</name>
</gene>
<evidence type="ECO:0000256" key="1">
    <source>
        <dbReference type="SAM" id="MobiDB-lite"/>
    </source>
</evidence>
<sequence length="126" mass="14265">MCLTTSSSSKANPEHKESEETLSWQRRHITWLREVQRDGAVARAPELEAHLKPSTKHAEENQVQSHSPTSTTPERNMDKVGAVGALSQRRLAPERQREVVTVESRRVRFGRIFGGACVLRAKKYDC</sequence>
<evidence type="ECO:0000313" key="2">
    <source>
        <dbReference type="EMBL" id="KAF3546806.1"/>
    </source>
</evidence>
<organism evidence="2 3">
    <name type="scientific">Brassica cretica</name>
    <name type="common">Mustard</name>
    <dbReference type="NCBI Taxonomy" id="69181"/>
    <lineage>
        <taxon>Eukaryota</taxon>
        <taxon>Viridiplantae</taxon>
        <taxon>Streptophyta</taxon>
        <taxon>Embryophyta</taxon>
        <taxon>Tracheophyta</taxon>
        <taxon>Spermatophyta</taxon>
        <taxon>Magnoliopsida</taxon>
        <taxon>eudicotyledons</taxon>
        <taxon>Gunneridae</taxon>
        <taxon>Pentapetalae</taxon>
        <taxon>rosids</taxon>
        <taxon>malvids</taxon>
        <taxon>Brassicales</taxon>
        <taxon>Brassicaceae</taxon>
        <taxon>Brassiceae</taxon>
        <taxon>Brassica</taxon>
    </lineage>
</organism>
<dbReference type="Proteomes" id="UP000266723">
    <property type="component" value="Unassembled WGS sequence"/>
</dbReference>
<feature type="compositionally biased region" description="Basic and acidic residues" evidence="1">
    <location>
        <begin position="50"/>
        <end position="60"/>
    </location>
</feature>
<keyword evidence="3" id="KW-1185">Reference proteome</keyword>